<dbReference type="PANTHER" id="PTHR15241:SF304">
    <property type="entry name" value="RRM DOMAIN-CONTAINING PROTEIN"/>
    <property type="match status" value="1"/>
</dbReference>
<feature type="compositionally biased region" description="Polar residues" evidence="2">
    <location>
        <begin position="120"/>
        <end position="132"/>
    </location>
</feature>
<comment type="caution">
    <text evidence="4">The sequence shown here is derived from an EMBL/GenBank/DDBJ whole genome shotgun (WGS) entry which is preliminary data.</text>
</comment>
<dbReference type="InterPro" id="IPR012677">
    <property type="entry name" value="Nucleotide-bd_a/b_plait_sf"/>
</dbReference>
<dbReference type="InterPro" id="IPR035979">
    <property type="entry name" value="RBD_domain_sf"/>
</dbReference>
<dbReference type="PROSITE" id="PS50102">
    <property type="entry name" value="RRM"/>
    <property type="match status" value="2"/>
</dbReference>
<evidence type="ECO:0000259" key="3">
    <source>
        <dbReference type="PROSITE" id="PS50102"/>
    </source>
</evidence>
<dbReference type="Gene3D" id="3.30.70.330">
    <property type="match status" value="2"/>
</dbReference>
<feature type="compositionally biased region" description="Polar residues" evidence="2">
    <location>
        <begin position="902"/>
        <end position="917"/>
    </location>
</feature>
<dbReference type="SUPFAM" id="SSF54928">
    <property type="entry name" value="RNA-binding domain, RBD"/>
    <property type="match status" value="2"/>
</dbReference>
<dbReference type="Pfam" id="PF00076">
    <property type="entry name" value="RRM_1"/>
    <property type="match status" value="1"/>
</dbReference>
<dbReference type="GO" id="GO:0003723">
    <property type="term" value="F:RNA binding"/>
    <property type="evidence" value="ECO:0007669"/>
    <property type="project" value="UniProtKB-UniRule"/>
</dbReference>
<feature type="compositionally biased region" description="Low complexity" evidence="2">
    <location>
        <begin position="47"/>
        <end position="85"/>
    </location>
</feature>
<dbReference type="OrthoDB" id="410044at2759"/>
<evidence type="ECO:0000313" key="5">
    <source>
        <dbReference type="Proteomes" id="UP000217199"/>
    </source>
</evidence>
<proteinExistence type="predicted"/>
<feature type="compositionally biased region" description="Polar residues" evidence="2">
    <location>
        <begin position="596"/>
        <end position="607"/>
    </location>
</feature>
<feature type="region of interest" description="Disordered" evidence="2">
    <location>
        <begin position="1"/>
        <end position="95"/>
    </location>
</feature>
<feature type="region of interest" description="Disordered" evidence="2">
    <location>
        <begin position="1133"/>
        <end position="1158"/>
    </location>
</feature>
<evidence type="ECO:0000256" key="1">
    <source>
        <dbReference type="PROSITE-ProRule" id="PRU00176"/>
    </source>
</evidence>
<feature type="region of interest" description="Disordered" evidence="2">
    <location>
        <begin position="107"/>
        <end position="132"/>
    </location>
</feature>
<feature type="compositionally biased region" description="Basic and acidic residues" evidence="2">
    <location>
        <begin position="569"/>
        <end position="588"/>
    </location>
</feature>
<evidence type="ECO:0000313" key="4">
    <source>
        <dbReference type="EMBL" id="PAV22512.1"/>
    </source>
</evidence>
<feature type="region of interest" description="Disordered" evidence="2">
    <location>
        <begin position="526"/>
        <end position="630"/>
    </location>
</feature>
<evidence type="ECO:0000256" key="2">
    <source>
        <dbReference type="SAM" id="MobiDB-lite"/>
    </source>
</evidence>
<feature type="compositionally biased region" description="Polar residues" evidence="2">
    <location>
        <begin position="23"/>
        <end position="43"/>
    </location>
</feature>
<dbReference type="STRING" id="2282107.A0A286USL8"/>
<feature type="region of interest" description="Disordered" evidence="2">
    <location>
        <begin position="898"/>
        <end position="944"/>
    </location>
</feature>
<keyword evidence="5" id="KW-1185">Reference proteome</keyword>
<dbReference type="Proteomes" id="UP000217199">
    <property type="component" value="Unassembled WGS sequence"/>
</dbReference>
<feature type="compositionally biased region" description="Polar residues" evidence="2">
    <location>
        <begin position="924"/>
        <end position="937"/>
    </location>
</feature>
<feature type="region of interest" description="Disordered" evidence="2">
    <location>
        <begin position="463"/>
        <end position="488"/>
    </location>
</feature>
<protein>
    <submittedName>
        <fullName evidence="4">RNA binding protein</fullName>
    </submittedName>
</protein>
<gene>
    <name evidence="4" type="ORF">PNOK_0246900</name>
</gene>
<organism evidence="4 5">
    <name type="scientific">Pyrrhoderma noxium</name>
    <dbReference type="NCBI Taxonomy" id="2282107"/>
    <lineage>
        <taxon>Eukaryota</taxon>
        <taxon>Fungi</taxon>
        <taxon>Dikarya</taxon>
        <taxon>Basidiomycota</taxon>
        <taxon>Agaricomycotina</taxon>
        <taxon>Agaricomycetes</taxon>
        <taxon>Hymenochaetales</taxon>
        <taxon>Hymenochaetaceae</taxon>
        <taxon>Pyrrhoderma</taxon>
    </lineage>
</organism>
<dbReference type="PANTHER" id="PTHR15241">
    <property type="entry name" value="TRANSFORMER-2-RELATED"/>
    <property type="match status" value="1"/>
</dbReference>
<reference evidence="4 5" key="1">
    <citation type="journal article" date="2017" name="Mol. Ecol.">
        <title>Comparative and population genomic landscape of Phellinus noxius: A hypervariable fungus causing root rot in trees.</title>
        <authorList>
            <person name="Chung C.L."/>
            <person name="Lee T.J."/>
            <person name="Akiba M."/>
            <person name="Lee H.H."/>
            <person name="Kuo T.H."/>
            <person name="Liu D."/>
            <person name="Ke H.M."/>
            <person name="Yokoi T."/>
            <person name="Roa M.B."/>
            <person name="Lu M.J."/>
            <person name="Chang Y.Y."/>
            <person name="Ann P.J."/>
            <person name="Tsai J.N."/>
            <person name="Chen C.Y."/>
            <person name="Tzean S.S."/>
            <person name="Ota Y."/>
            <person name="Hattori T."/>
            <person name="Sahashi N."/>
            <person name="Liou R.F."/>
            <person name="Kikuchi T."/>
            <person name="Tsai I.J."/>
        </authorList>
    </citation>
    <scope>NUCLEOTIDE SEQUENCE [LARGE SCALE GENOMIC DNA]</scope>
    <source>
        <strain evidence="4 5">FFPRI411160</strain>
    </source>
</reference>
<accession>A0A286USL8</accession>
<keyword evidence="1" id="KW-0694">RNA-binding</keyword>
<feature type="compositionally biased region" description="Polar residues" evidence="2">
    <location>
        <begin position="1195"/>
        <end position="1212"/>
    </location>
</feature>
<dbReference type="SMART" id="SM00360">
    <property type="entry name" value="RRM"/>
    <property type="match status" value="2"/>
</dbReference>
<feature type="compositionally biased region" description="Basic and acidic residues" evidence="2">
    <location>
        <begin position="543"/>
        <end position="561"/>
    </location>
</feature>
<feature type="domain" description="RRM" evidence="3">
    <location>
        <begin position="154"/>
        <end position="235"/>
    </location>
</feature>
<feature type="domain" description="RRM" evidence="3">
    <location>
        <begin position="748"/>
        <end position="828"/>
    </location>
</feature>
<name>A0A286USL8_9AGAM</name>
<feature type="compositionally biased region" description="Polar residues" evidence="2">
    <location>
        <begin position="1282"/>
        <end position="1299"/>
    </location>
</feature>
<dbReference type="InterPro" id="IPR000504">
    <property type="entry name" value="RRM_dom"/>
</dbReference>
<dbReference type="InParanoid" id="A0A286USL8"/>
<feature type="region of interest" description="Disordered" evidence="2">
    <location>
        <begin position="1191"/>
        <end position="1299"/>
    </location>
</feature>
<dbReference type="EMBL" id="NBII01000002">
    <property type="protein sequence ID" value="PAV22512.1"/>
    <property type="molecule type" value="Genomic_DNA"/>
</dbReference>
<sequence>MPNRSATHVRVQVRARSRDPQSKGASHNQPRTWGTRFDSLTSPPGSPESNTSRASNSSSSHVSSRSRSFSPPRSARMSASASMQSDEFSTRGIRRDWADEEVPASLYSSARDEAQDANEVATSADSASIHSLNQTGGTYFGRKVSTSRKMPHNASVFIGSLPSDVEEAELGENLANHLGRTANIQSIKIIHDSKGGVCAFVQCETAAQANLVVSNAHTDPQPFMGRMLRYESARARRSLWISYRTPIHFLPCASQSEEGTGIVTDENGQKGRWIESDLPDAMRIWKPREARFPVISYRGEARNAGELSRFDVDISNPAVPPAFTLKGMLFVDLKFDGKSVKRMAECFGPLESFKLFSSGDDRVTCPPEHDTDRCPNMEAGIWEIKWGHRDDCITALNTLKRVPHLTVTWAKDQNYTFTPRPGYIRSPVSPHYPTSYSPREAMSPSARQRLPLLLDCTKNDRVNNNIDRLSPSPTFTRSPHSTQRSGQRLATHMIRRGGEPMQISNEGDDAEEGWTVVRPQNITRTIMSSFSGGPGNSPVELEENLKEGLSKSPEWSDRDFPPLKNVHGATDEKEKLESDEKVNEKSRIGDLPASLNDPSNPVSSSQGVEKDELAPADIPKTTSVSRPPVVHRRSLSNPIARMQSQSELPPLESNTQVPTSPAIRALEIPPTPELKNASLETPTTATTAQLPTPVYSVIMSLPPESQNGLHNMHEMKASMHHINEDRSLSELESIHGQEHQHEPTIDPKTIFVGGLETLGPQPWNEKRLRSIFEKYGIITEVHIVVPTTKKTAFAFITFEDEQGPQHAIRGEHNRVYDGRQIRVQIRDMFPPRGGYKFRGRGMMRPRMNFDPHIVEHNQFQNINRHERGSISVIRGHSFEQIADRDARQAVVPFRINTHLPPSISTDTDSTLRSSGSYVSKPDMDSSQESDIKTSMSLTPPPSTIGTSVSTTAVVAPVTPQGIPPAYYPPPQAWPYGAQMHYPLSLGSYGGIVQPLPLPFTAAPQGIDPSGASIQWNHMYRATVPFAPYPYMVVPQTEAARSATTNSQSINPVKNQPPLHATGFIQGEHGTLIPVYQPDALDEYMNGSTTGHVGGGSASAPVSTQQTGGIFSAPVWPGYAAPPMITYPLQPTTTTGVTNSTPQNCQQQSGNHQSQNSNQAHAQGFVNAYVQPGPVPTTHNVHGTQQGTVAFGHLPQYSQPNSSANLTNGPNIRSNHHHSHMGQHASNMSHERQNNYVNKHPPRRDPNFNNQHGRMHNSVHGPQSPAGPRPSSRMGNSHRHQHSNGGTSPFSQRQYHQRQAASPLQLNYNKQTVDGGPAQHQWVANFQH</sequence>